<comment type="subcellular location">
    <subcellularLocation>
        <location evidence="1">Cell membrane</location>
        <topology evidence="1">Multi-pass membrane protein</topology>
    </subcellularLocation>
</comment>
<dbReference type="EMBL" id="JAQJAN010000009">
    <property type="protein sequence ID" value="KAJ5719956.1"/>
    <property type="molecule type" value="Genomic_DNA"/>
</dbReference>
<evidence type="ECO:0000313" key="12">
    <source>
        <dbReference type="Proteomes" id="UP001215712"/>
    </source>
</evidence>
<reference evidence="11" key="2">
    <citation type="submission" date="2023-01" db="EMBL/GenBank/DDBJ databases">
        <authorList>
            <person name="Petersen C."/>
        </authorList>
    </citation>
    <scope>NUCLEOTIDE SEQUENCE</scope>
    <source>
        <strain evidence="11">IBT 17514</strain>
    </source>
</reference>
<dbReference type="SUPFAM" id="SSF53448">
    <property type="entry name" value="Nucleotide-diphospho-sugar transferases"/>
    <property type="match status" value="1"/>
</dbReference>
<keyword evidence="5" id="KW-0808">Transferase</keyword>
<evidence type="ECO:0000313" key="11">
    <source>
        <dbReference type="EMBL" id="KAJ5719956.1"/>
    </source>
</evidence>
<evidence type="ECO:0000256" key="10">
    <source>
        <dbReference type="SAM" id="Phobius"/>
    </source>
</evidence>
<evidence type="ECO:0000256" key="1">
    <source>
        <dbReference type="ARBA" id="ARBA00004651"/>
    </source>
</evidence>
<feature type="transmembrane region" description="Helical" evidence="10">
    <location>
        <begin position="125"/>
        <end position="143"/>
    </location>
</feature>
<keyword evidence="4" id="KW-0328">Glycosyltransferase</keyword>
<evidence type="ECO:0000256" key="6">
    <source>
        <dbReference type="ARBA" id="ARBA00022692"/>
    </source>
</evidence>
<keyword evidence="7 10" id="KW-1133">Transmembrane helix</keyword>
<reference evidence="11" key="1">
    <citation type="journal article" date="2023" name="IMA Fungus">
        <title>Comparative genomic study of the Penicillium genus elucidates a diverse pangenome and 15 lateral gene transfer events.</title>
        <authorList>
            <person name="Petersen C."/>
            <person name="Sorensen T."/>
            <person name="Nielsen M.R."/>
            <person name="Sondergaard T.E."/>
            <person name="Sorensen J.L."/>
            <person name="Fitzpatrick D.A."/>
            <person name="Frisvad J.C."/>
            <person name="Nielsen K.L."/>
        </authorList>
    </citation>
    <scope>NUCLEOTIDE SEQUENCE</scope>
    <source>
        <strain evidence="11">IBT 17514</strain>
    </source>
</reference>
<dbReference type="Proteomes" id="UP001215712">
    <property type="component" value="Unassembled WGS sequence"/>
</dbReference>
<dbReference type="EC" id="2.4.1.16" evidence="2"/>
<evidence type="ECO:0000256" key="5">
    <source>
        <dbReference type="ARBA" id="ARBA00022679"/>
    </source>
</evidence>
<dbReference type="PANTHER" id="PTHR22914">
    <property type="entry name" value="CHITIN SYNTHASE"/>
    <property type="match status" value="1"/>
</dbReference>
<dbReference type="Pfam" id="PF03142">
    <property type="entry name" value="Chitin_synth_2"/>
    <property type="match status" value="1"/>
</dbReference>
<evidence type="ECO:0000256" key="2">
    <source>
        <dbReference type="ARBA" id="ARBA00012543"/>
    </source>
</evidence>
<dbReference type="GO" id="GO:0030428">
    <property type="term" value="C:cell septum"/>
    <property type="evidence" value="ECO:0007669"/>
    <property type="project" value="TreeGrafter"/>
</dbReference>
<dbReference type="GO" id="GO:0006031">
    <property type="term" value="P:chitin biosynthetic process"/>
    <property type="evidence" value="ECO:0007669"/>
    <property type="project" value="TreeGrafter"/>
</dbReference>
<accession>A0AAD6HK41</accession>
<organism evidence="11 12">
    <name type="scientific">Penicillium malachiteum</name>
    <dbReference type="NCBI Taxonomy" id="1324776"/>
    <lineage>
        <taxon>Eukaryota</taxon>
        <taxon>Fungi</taxon>
        <taxon>Dikarya</taxon>
        <taxon>Ascomycota</taxon>
        <taxon>Pezizomycotina</taxon>
        <taxon>Eurotiomycetes</taxon>
        <taxon>Eurotiomycetidae</taxon>
        <taxon>Eurotiales</taxon>
        <taxon>Aspergillaceae</taxon>
        <taxon>Penicillium</taxon>
    </lineage>
</organism>
<sequence>MYRIKTPKGGQNYWVPILANPDIVEHYSENVVDTLHKKNLLLLGEDRYLSTLMLRTFPKRKQIFVPQAVCKTVVPDKFMVLLSQRRRWINSTVHNLFELVLVRDLCGTFCFSMQFVIFIELVGTLVLPAAISFTIYVVVSSIVKKPVQIIPLVLLGLILGLPGVLIVVTAHRLVYVLWMIIYIFSLPVWNFVLPMYAFWKFDDFSWGDTRKTDGEKDKGHGGAEGEFDSTQITMKRWRDFETERRRRMSAAWPQAPMNGYSHHDMY</sequence>
<dbReference type="AlphaFoldDB" id="A0AAD6HK41"/>
<feature type="transmembrane region" description="Helical" evidence="10">
    <location>
        <begin position="150"/>
        <end position="170"/>
    </location>
</feature>
<gene>
    <name evidence="11" type="ORF">N7493_006834</name>
</gene>
<name>A0AAD6HK41_9EURO</name>
<dbReference type="GO" id="GO:0004100">
    <property type="term" value="F:chitin synthase activity"/>
    <property type="evidence" value="ECO:0007669"/>
    <property type="project" value="UniProtKB-EC"/>
</dbReference>
<keyword evidence="3" id="KW-1003">Cell membrane</keyword>
<dbReference type="InterPro" id="IPR029044">
    <property type="entry name" value="Nucleotide-diphossugar_trans"/>
</dbReference>
<proteinExistence type="predicted"/>
<evidence type="ECO:0000256" key="8">
    <source>
        <dbReference type="ARBA" id="ARBA00023136"/>
    </source>
</evidence>
<protein>
    <recommendedName>
        <fullName evidence="2">chitin synthase</fullName>
        <ecNumber evidence="2">2.4.1.16</ecNumber>
    </recommendedName>
</protein>
<feature type="transmembrane region" description="Helical" evidence="10">
    <location>
        <begin position="176"/>
        <end position="199"/>
    </location>
</feature>
<dbReference type="GO" id="GO:0005886">
    <property type="term" value="C:plasma membrane"/>
    <property type="evidence" value="ECO:0007669"/>
    <property type="project" value="UniProtKB-SubCell"/>
</dbReference>
<comment type="caution">
    <text evidence="11">The sequence shown here is derived from an EMBL/GenBank/DDBJ whole genome shotgun (WGS) entry which is preliminary data.</text>
</comment>
<dbReference type="PANTHER" id="PTHR22914:SF16">
    <property type="entry name" value="CHITIN SYNTHASE 3"/>
    <property type="match status" value="1"/>
</dbReference>
<keyword evidence="8 10" id="KW-0472">Membrane</keyword>
<keyword evidence="9" id="KW-0325">Glycoprotein</keyword>
<keyword evidence="6 10" id="KW-0812">Transmembrane</keyword>
<dbReference type="InterPro" id="IPR004835">
    <property type="entry name" value="Chitin_synth"/>
</dbReference>
<keyword evidence="12" id="KW-1185">Reference proteome</keyword>
<evidence type="ECO:0000256" key="3">
    <source>
        <dbReference type="ARBA" id="ARBA00022475"/>
    </source>
</evidence>
<evidence type="ECO:0000256" key="9">
    <source>
        <dbReference type="ARBA" id="ARBA00023180"/>
    </source>
</evidence>
<evidence type="ECO:0000256" key="7">
    <source>
        <dbReference type="ARBA" id="ARBA00022989"/>
    </source>
</evidence>
<evidence type="ECO:0000256" key="4">
    <source>
        <dbReference type="ARBA" id="ARBA00022676"/>
    </source>
</evidence>